<dbReference type="Pfam" id="PF12802">
    <property type="entry name" value="MarR_2"/>
    <property type="match status" value="1"/>
</dbReference>
<proteinExistence type="predicted"/>
<dbReference type="SUPFAM" id="SSF46785">
    <property type="entry name" value="Winged helix' DNA-binding domain"/>
    <property type="match status" value="1"/>
</dbReference>
<dbReference type="InterPro" id="IPR000835">
    <property type="entry name" value="HTH_MarR-typ"/>
</dbReference>
<name>A0ABP8GK59_9BURK</name>
<feature type="domain" description="HTH marR-type" evidence="1">
    <location>
        <begin position="1"/>
        <end position="127"/>
    </location>
</feature>
<sequence>MEILSNLVVRQADLSYQRMFGMRTVECRILGVVGVCGPITLRRLCREIGVDKSHGSRMVTKLVADGLVERQADETDQRSFYLALTPAGRRMYGRIDAEAAAHNRVWIDALPAEHREIFLECLDRLTERSRAMLHDETAFGEARAAAAGGPPAATEPDRAPLLVDPDLARQLHRLLGALLDGEPAAGER</sequence>
<gene>
    <name evidence="2" type="ORF">GCM10023144_08290</name>
</gene>
<keyword evidence="3" id="KW-1185">Reference proteome</keyword>
<dbReference type="EMBL" id="BAABFO010000003">
    <property type="protein sequence ID" value="GAA4325689.1"/>
    <property type="molecule type" value="Genomic_DNA"/>
</dbReference>
<comment type="caution">
    <text evidence="2">The sequence shown here is derived from an EMBL/GenBank/DDBJ whole genome shotgun (WGS) entry which is preliminary data.</text>
</comment>
<protein>
    <recommendedName>
        <fullName evidence="1">HTH marR-type domain-containing protein</fullName>
    </recommendedName>
</protein>
<dbReference type="PROSITE" id="PS50995">
    <property type="entry name" value="HTH_MARR_2"/>
    <property type="match status" value="1"/>
</dbReference>
<dbReference type="Proteomes" id="UP001501671">
    <property type="component" value="Unassembled WGS sequence"/>
</dbReference>
<dbReference type="Gene3D" id="1.10.10.10">
    <property type="entry name" value="Winged helix-like DNA-binding domain superfamily/Winged helix DNA-binding domain"/>
    <property type="match status" value="1"/>
</dbReference>
<dbReference type="InterPro" id="IPR036390">
    <property type="entry name" value="WH_DNA-bd_sf"/>
</dbReference>
<dbReference type="PANTHER" id="PTHR33164">
    <property type="entry name" value="TRANSCRIPTIONAL REGULATOR, MARR FAMILY"/>
    <property type="match status" value="1"/>
</dbReference>
<dbReference type="SMART" id="SM00347">
    <property type="entry name" value="HTH_MARR"/>
    <property type="match status" value="1"/>
</dbReference>
<organism evidence="2 3">
    <name type="scientific">Pigmentiphaga soli</name>
    <dbReference type="NCBI Taxonomy" id="1007095"/>
    <lineage>
        <taxon>Bacteria</taxon>
        <taxon>Pseudomonadati</taxon>
        <taxon>Pseudomonadota</taxon>
        <taxon>Betaproteobacteria</taxon>
        <taxon>Burkholderiales</taxon>
        <taxon>Alcaligenaceae</taxon>
        <taxon>Pigmentiphaga</taxon>
    </lineage>
</organism>
<dbReference type="InterPro" id="IPR039422">
    <property type="entry name" value="MarR/SlyA-like"/>
</dbReference>
<evidence type="ECO:0000313" key="2">
    <source>
        <dbReference type="EMBL" id="GAA4325689.1"/>
    </source>
</evidence>
<dbReference type="PANTHER" id="PTHR33164:SF57">
    <property type="entry name" value="MARR-FAMILY TRANSCRIPTIONAL REGULATOR"/>
    <property type="match status" value="1"/>
</dbReference>
<accession>A0ABP8GK59</accession>
<evidence type="ECO:0000313" key="3">
    <source>
        <dbReference type="Proteomes" id="UP001501671"/>
    </source>
</evidence>
<reference evidence="3" key="1">
    <citation type="journal article" date="2019" name="Int. J. Syst. Evol. Microbiol.">
        <title>The Global Catalogue of Microorganisms (GCM) 10K type strain sequencing project: providing services to taxonomists for standard genome sequencing and annotation.</title>
        <authorList>
            <consortium name="The Broad Institute Genomics Platform"/>
            <consortium name="The Broad Institute Genome Sequencing Center for Infectious Disease"/>
            <person name="Wu L."/>
            <person name="Ma J."/>
        </authorList>
    </citation>
    <scope>NUCLEOTIDE SEQUENCE [LARGE SCALE GENOMIC DNA]</scope>
    <source>
        <strain evidence="3">JCM 17666</strain>
    </source>
</reference>
<evidence type="ECO:0000259" key="1">
    <source>
        <dbReference type="PROSITE" id="PS50995"/>
    </source>
</evidence>
<dbReference type="InterPro" id="IPR036388">
    <property type="entry name" value="WH-like_DNA-bd_sf"/>
</dbReference>